<gene>
    <name evidence="6" type="ORF">SLEP1_g33368</name>
</gene>
<dbReference type="AlphaFoldDB" id="A0AAV5KGE1"/>
<dbReference type="GO" id="GO:0005634">
    <property type="term" value="C:nucleus"/>
    <property type="evidence" value="ECO:0007669"/>
    <property type="project" value="UniProtKB-SubCell"/>
</dbReference>
<keyword evidence="4" id="KW-0804">Transcription</keyword>
<accession>A0AAV5KGE1</accession>
<dbReference type="Gene3D" id="2.40.330.10">
    <property type="entry name" value="DNA-binding pseudobarrel domain"/>
    <property type="match status" value="1"/>
</dbReference>
<dbReference type="CDD" id="cd10017">
    <property type="entry name" value="B3_DNA"/>
    <property type="match status" value="1"/>
</dbReference>
<evidence type="ECO:0000256" key="3">
    <source>
        <dbReference type="ARBA" id="ARBA00023125"/>
    </source>
</evidence>
<evidence type="ECO:0000256" key="2">
    <source>
        <dbReference type="ARBA" id="ARBA00023015"/>
    </source>
</evidence>
<dbReference type="InterPro" id="IPR003340">
    <property type="entry name" value="B3_DNA-bd"/>
</dbReference>
<evidence type="ECO:0000313" key="7">
    <source>
        <dbReference type="Proteomes" id="UP001054252"/>
    </source>
</evidence>
<name>A0AAV5KGE1_9ROSI</name>
<keyword evidence="7" id="KW-1185">Reference proteome</keyword>
<protein>
    <recommendedName>
        <fullName evidence="8">TF-B3 domain-containing protein</fullName>
    </recommendedName>
</protein>
<comment type="caution">
    <text evidence="6">The sequence shown here is derived from an EMBL/GenBank/DDBJ whole genome shotgun (WGS) entry which is preliminary data.</text>
</comment>
<dbReference type="SUPFAM" id="SSF101936">
    <property type="entry name" value="DNA-binding pseudobarrel domain"/>
    <property type="match status" value="1"/>
</dbReference>
<keyword evidence="3" id="KW-0238">DNA-binding</keyword>
<keyword evidence="5" id="KW-0539">Nucleus</keyword>
<evidence type="ECO:0000256" key="4">
    <source>
        <dbReference type="ARBA" id="ARBA00023163"/>
    </source>
</evidence>
<evidence type="ECO:0000313" key="6">
    <source>
        <dbReference type="EMBL" id="GKV23664.1"/>
    </source>
</evidence>
<proteinExistence type="predicted"/>
<keyword evidence="2" id="KW-0805">Transcription regulation</keyword>
<dbReference type="EMBL" id="BPVZ01000063">
    <property type="protein sequence ID" value="GKV23664.1"/>
    <property type="molecule type" value="Genomic_DNA"/>
</dbReference>
<organism evidence="6 7">
    <name type="scientific">Rubroshorea leprosula</name>
    <dbReference type="NCBI Taxonomy" id="152421"/>
    <lineage>
        <taxon>Eukaryota</taxon>
        <taxon>Viridiplantae</taxon>
        <taxon>Streptophyta</taxon>
        <taxon>Embryophyta</taxon>
        <taxon>Tracheophyta</taxon>
        <taxon>Spermatophyta</taxon>
        <taxon>Magnoliopsida</taxon>
        <taxon>eudicotyledons</taxon>
        <taxon>Gunneridae</taxon>
        <taxon>Pentapetalae</taxon>
        <taxon>rosids</taxon>
        <taxon>malvids</taxon>
        <taxon>Malvales</taxon>
        <taxon>Dipterocarpaceae</taxon>
        <taxon>Rubroshorea</taxon>
    </lineage>
</organism>
<evidence type="ECO:0000256" key="1">
    <source>
        <dbReference type="ARBA" id="ARBA00004123"/>
    </source>
</evidence>
<sequence length="113" mass="13261">MPSFSKFLCDSDVKKQLAIKSNFVQHPSASRRGATVYFPVVDVTSETSWEFGYYVRRNGHQKPVFQGEWQDYRRVKGLKVDDKITFWADHGHYRIKAQRKIKLFGQEMYGVLP</sequence>
<evidence type="ECO:0000256" key="5">
    <source>
        <dbReference type="ARBA" id="ARBA00023242"/>
    </source>
</evidence>
<reference evidence="6 7" key="1">
    <citation type="journal article" date="2021" name="Commun. Biol.">
        <title>The genome of Shorea leprosula (Dipterocarpaceae) highlights the ecological relevance of drought in aseasonal tropical rainforests.</title>
        <authorList>
            <person name="Ng K.K.S."/>
            <person name="Kobayashi M.J."/>
            <person name="Fawcett J.A."/>
            <person name="Hatakeyama M."/>
            <person name="Paape T."/>
            <person name="Ng C.H."/>
            <person name="Ang C.C."/>
            <person name="Tnah L.H."/>
            <person name="Lee C.T."/>
            <person name="Nishiyama T."/>
            <person name="Sese J."/>
            <person name="O'Brien M.J."/>
            <person name="Copetti D."/>
            <person name="Mohd Noor M.I."/>
            <person name="Ong R.C."/>
            <person name="Putra M."/>
            <person name="Sireger I.Z."/>
            <person name="Indrioko S."/>
            <person name="Kosugi Y."/>
            <person name="Izuno A."/>
            <person name="Isagi Y."/>
            <person name="Lee S.L."/>
            <person name="Shimizu K.K."/>
        </authorList>
    </citation>
    <scope>NUCLEOTIDE SEQUENCE [LARGE SCALE GENOMIC DNA]</scope>
    <source>
        <strain evidence="6">214</strain>
    </source>
</reference>
<dbReference type="GO" id="GO:0003677">
    <property type="term" value="F:DNA binding"/>
    <property type="evidence" value="ECO:0007669"/>
    <property type="project" value="UniProtKB-KW"/>
</dbReference>
<evidence type="ECO:0008006" key="8">
    <source>
        <dbReference type="Google" id="ProtNLM"/>
    </source>
</evidence>
<dbReference type="Proteomes" id="UP001054252">
    <property type="component" value="Unassembled WGS sequence"/>
</dbReference>
<dbReference type="InterPro" id="IPR015300">
    <property type="entry name" value="DNA-bd_pseudobarrel_sf"/>
</dbReference>
<comment type="subcellular location">
    <subcellularLocation>
        <location evidence="1">Nucleus</location>
    </subcellularLocation>
</comment>